<evidence type="ECO:0000256" key="11">
    <source>
        <dbReference type="HAMAP-Rule" id="MF_00101"/>
    </source>
</evidence>
<feature type="domain" description="4'-phosphopantetheinyl transferase" evidence="12">
    <location>
        <begin position="4"/>
        <end position="104"/>
    </location>
</feature>
<dbReference type="SUPFAM" id="SSF56214">
    <property type="entry name" value="4'-phosphopantetheinyl transferase"/>
    <property type="match status" value="1"/>
</dbReference>
<evidence type="ECO:0000256" key="2">
    <source>
        <dbReference type="ARBA" id="ARBA00010990"/>
    </source>
</evidence>
<keyword evidence="8 11" id="KW-0460">Magnesium</keyword>
<comment type="catalytic activity">
    <reaction evidence="11">
        <text>apo-[ACP] + CoA = holo-[ACP] + adenosine 3',5'-bisphosphate + H(+)</text>
        <dbReference type="Rhea" id="RHEA:12068"/>
        <dbReference type="Rhea" id="RHEA-COMP:9685"/>
        <dbReference type="Rhea" id="RHEA-COMP:9690"/>
        <dbReference type="ChEBI" id="CHEBI:15378"/>
        <dbReference type="ChEBI" id="CHEBI:29999"/>
        <dbReference type="ChEBI" id="CHEBI:57287"/>
        <dbReference type="ChEBI" id="CHEBI:58343"/>
        <dbReference type="ChEBI" id="CHEBI:64479"/>
        <dbReference type="EC" id="2.7.8.7"/>
    </reaction>
</comment>
<dbReference type="GO" id="GO:0008897">
    <property type="term" value="F:holo-[acyl-carrier-protein] synthase activity"/>
    <property type="evidence" value="ECO:0007669"/>
    <property type="project" value="UniProtKB-EC"/>
</dbReference>
<keyword evidence="5 11" id="KW-0808">Transferase</keyword>
<evidence type="ECO:0000256" key="9">
    <source>
        <dbReference type="ARBA" id="ARBA00023098"/>
    </source>
</evidence>
<evidence type="ECO:0000256" key="5">
    <source>
        <dbReference type="ARBA" id="ARBA00022679"/>
    </source>
</evidence>
<keyword evidence="9 11" id="KW-0443">Lipid metabolism</keyword>
<gene>
    <name evidence="11" type="primary">acpS</name>
    <name evidence="13" type="ORF">KAK10_08220</name>
</gene>
<evidence type="ECO:0000313" key="14">
    <source>
        <dbReference type="Proteomes" id="UP001057481"/>
    </source>
</evidence>
<comment type="similarity">
    <text evidence="2">Belongs to the P-Pant transferase superfamily. Gsp/Sfp/HetI/AcpT family.</text>
</comment>
<dbReference type="NCBIfam" id="TIGR00516">
    <property type="entry name" value="acpS"/>
    <property type="match status" value="1"/>
</dbReference>
<evidence type="ECO:0000256" key="4">
    <source>
        <dbReference type="ARBA" id="ARBA00022516"/>
    </source>
</evidence>
<dbReference type="InterPro" id="IPR008278">
    <property type="entry name" value="4-PPantetheinyl_Trfase_dom"/>
</dbReference>
<organism evidence="13 14">
    <name type="scientific">Periweissella beninensis</name>
    <dbReference type="NCBI Taxonomy" id="504936"/>
    <lineage>
        <taxon>Bacteria</taxon>
        <taxon>Bacillati</taxon>
        <taxon>Bacillota</taxon>
        <taxon>Bacilli</taxon>
        <taxon>Lactobacillales</taxon>
        <taxon>Lactobacillaceae</taxon>
        <taxon>Periweissella</taxon>
    </lineage>
</organism>
<feature type="binding site" evidence="11">
    <location>
        <position position="58"/>
    </location>
    <ligand>
        <name>Mg(2+)</name>
        <dbReference type="ChEBI" id="CHEBI:18420"/>
    </ligand>
</feature>
<evidence type="ECO:0000256" key="3">
    <source>
        <dbReference type="ARBA" id="ARBA00022490"/>
    </source>
</evidence>
<dbReference type="RefSeq" id="WP_205143829.1">
    <property type="nucleotide sequence ID" value="NZ_JAFBDN010000012.1"/>
</dbReference>
<sequence>MIFGIGIDITEIQRISDLYRRHPQFLLDILTATEQGQFNRLKNNHAIEYLAGRFSAKEAYSKAFGTGIGSKITWLDIEIINNEQGRPIITKQPFSGDGHISISHTKDLVMTEVILENRS</sequence>
<evidence type="ECO:0000256" key="8">
    <source>
        <dbReference type="ARBA" id="ARBA00022842"/>
    </source>
</evidence>
<dbReference type="Proteomes" id="UP001057481">
    <property type="component" value="Unassembled WGS sequence"/>
</dbReference>
<dbReference type="InterPro" id="IPR004568">
    <property type="entry name" value="Ppantetheine-prot_Trfase_dom"/>
</dbReference>
<name>A0ABT0VJ79_9LACO</name>
<keyword evidence="6 11" id="KW-0479">Metal-binding</keyword>
<evidence type="ECO:0000313" key="13">
    <source>
        <dbReference type="EMBL" id="MCM2437892.1"/>
    </source>
</evidence>
<dbReference type="InterPro" id="IPR037143">
    <property type="entry name" value="4-PPantetheinyl_Trfase_dom_sf"/>
</dbReference>
<protein>
    <recommendedName>
        <fullName evidence="11">Holo-[acyl-carrier-protein] synthase</fullName>
        <shortName evidence="11">Holo-ACP synthase</shortName>
        <ecNumber evidence="11">2.7.8.7</ecNumber>
    </recommendedName>
    <alternativeName>
        <fullName evidence="11">4'-phosphopantetheinyl transferase AcpS</fullName>
    </alternativeName>
</protein>
<dbReference type="Pfam" id="PF01648">
    <property type="entry name" value="ACPS"/>
    <property type="match status" value="1"/>
</dbReference>
<evidence type="ECO:0000259" key="12">
    <source>
        <dbReference type="Pfam" id="PF01648"/>
    </source>
</evidence>
<comment type="caution">
    <text evidence="13">The sequence shown here is derived from an EMBL/GenBank/DDBJ whole genome shotgun (WGS) entry which is preliminary data.</text>
</comment>
<keyword evidence="10 11" id="KW-0275">Fatty acid biosynthesis</keyword>
<dbReference type="PANTHER" id="PTHR12215:SF10">
    <property type="entry name" value="L-AMINOADIPATE-SEMIALDEHYDE DEHYDROGENASE-PHOSPHOPANTETHEINYL TRANSFERASE"/>
    <property type="match status" value="1"/>
</dbReference>
<evidence type="ECO:0000256" key="6">
    <source>
        <dbReference type="ARBA" id="ARBA00022723"/>
    </source>
</evidence>
<keyword evidence="4 11" id="KW-0444">Lipid biosynthesis</keyword>
<dbReference type="HAMAP" id="MF_00101">
    <property type="entry name" value="AcpS"/>
    <property type="match status" value="1"/>
</dbReference>
<comment type="similarity">
    <text evidence="11">Belongs to the P-Pant transferase superfamily. AcpS family.</text>
</comment>
<keyword evidence="3 11" id="KW-0963">Cytoplasm</keyword>
<keyword evidence="14" id="KW-1185">Reference proteome</keyword>
<dbReference type="NCBIfam" id="TIGR00556">
    <property type="entry name" value="pantethn_trn"/>
    <property type="match status" value="1"/>
</dbReference>
<accession>A0ABT0VJ79</accession>
<comment type="cofactor">
    <cofactor evidence="1 11">
        <name>Mg(2+)</name>
        <dbReference type="ChEBI" id="CHEBI:18420"/>
    </cofactor>
</comment>
<reference evidence="13" key="1">
    <citation type="submission" date="2021-04" db="EMBL/GenBank/DDBJ databases">
        <title>Taxonomic assessment of Weissella genus.</title>
        <authorList>
            <person name="Fanelli F."/>
            <person name="Chieffi D."/>
            <person name="Dell'Aquila A."/>
            <person name="Gyu-Sung C."/>
            <person name="Franz C.M.A.P."/>
            <person name="Fusco V."/>
        </authorList>
    </citation>
    <scope>NUCLEOTIDE SEQUENCE</scope>
    <source>
        <strain evidence="13">LMG 25373</strain>
    </source>
</reference>
<evidence type="ECO:0000256" key="7">
    <source>
        <dbReference type="ARBA" id="ARBA00022832"/>
    </source>
</evidence>
<dbReference type="EC" id="2.7.8.7" evidence="11"/>
<feature type="binding site" evidence="11">
    <location>
        <position position="8"/>
    </location>
    <ligand>
        <name>Mg(2+)</name>
        <dbReference type="ChEBI" id="CHEBI:18420"/>
    </ligand>
</feature>
<dbReference type="InterPro" id="IPR050559">
    <property type="entry name" value="P-Pant_transferase_sf"/>
</dbReference>
<comment type="subcellular location">
    <subcellularLocation>
        <location evidence="11">Cytoplasm</location>
    </subcellularLocation>
</comment>
<keyword evidence="7 11" id="KW-0276">Fatty acid metabolism</keyword>
<evidence type="ECO:0000256" key="1">
    <source>
        <dbReference type="ARBA" id="ARBA00001946"/>
    </source>
</evidence>
<evidence type="ECO:0000256" key="10">
    <source>
        <dbReference type="ARBA" id="ARBA00023160"/>
    </source>
</evidence>
<dbReference type="PANTHER" id="PTHR12215">
    <property type="entry name" value="PHOSPHOPANTETHEINE TRANSFERASE"/>
    <property type="match status" value="1"/>
</dbReference>
<dbReference type="InterPro" id="IPR002582">
    <property type="entry name" value="ACPS"/>
</dbReference>
<proteinExistence type="inferred from homology"/>
<comment type="function">
    <text evidence="11">Transfers the 4'-phosphopantetheine moiety from coenzyme A to a Ser of acyl-carrier-protein.</text>
</comment>
<dbReference type="EMBL" id="JAGMVS010000070">
    <property type="protein sequence ID" value="MCM2437892.1"/>
    <property type="molecule type" value="Genomic_DNA"/>
</dbReference>
<dbReference type="Gene3D" id="3.90.470.20">
    <property type="entry name" value="4'-phosphopantetheinyl transferase domain"/>
    <property type="match status" value="1"/>
</dbReference>